<dbReference type="EMBL" id="CP046172">
    <property type="protein sequence ID" value="QIS08669.1"/>
    <property type="molecule type" value="Genomic_DNA"/>
</dbReference>
<dbReference type="AlphaFoldDB" id="A0A6G9Y650"/>
<keyword evidence="1" id="KW-1133">Transmembrane helix</keyword>
<keyword evidence="1" id="KW-0472">Membrane</keyword>
<name>A0A6G9Y650_9NOCA</name>
<proteinExistence type="predicted"/>
<evidence type="ECO:0000313" key="3">
    <source>
        <dbReference type="EMBL" id="QIS08669.1"/>
    </source>
</evidence>
<dbReference type="PANTHER" id="PTHR15032:SF4">
    <property type="entry name" value="N-ACYL-PHOSPHATIDYLETHANOLAMINE-HYDROLYZING PHOSPHOLIPASE D"/>
    <property type="match status" value="1"/>
</dbReference>
<gene>
    <name evidence="3" type="ORF">F5544_03775</name>
</gene>
<keyword evidence="1" id="KW-0812">Transmembrane</keyword>
<evidence type="ECO:0000313" key="4">
    <source>
        <dbReference type="Proteomes" id="UP000503540"/>
    </source>
</evidence>
<dbReference type="GO" id="GO:0005737">
    <property type="term" value="C:cytoplasm"/>
    <property type="evidence" value="ECO:0007669"/>
    <property type="project" value="TreeGrafter"/>
</dbReference>
<evidence type="ECO:0000256" key="1">
    <source>
        <dbReference type="SAM" id="Phobius"/>
    </source>
</evidence>
<feature type="domain" description="Metallo-beta-lactamase" evidence="2">
    <location>
        <begin position="142"/>
        <end position="352"/>
    </location>
</feature>
<accession>A0A6G9Y650</accession>
<organism evidence="3 4">
    <name type="scientific">Nocardia arthritidis</name>
    <dbReference type="NCBI Taxonomy" id="228602"/>
    <lineage>
        <taxon>Bacteria</taxon>
        <taxon>Bacillati</taxon>
        <taxon>Actinomycetota</taxon>
        <taxon>Actinomycetes</taxon>
        <taxon>Mycobacteriales</taxon>
        <taxon>Nocardiaceae</taxon>
        <taxon>Nocardia</taxon>
    </lineage>
</organism>
<feature type="transmembrane region" description="Helical" evidence="1">
    <location>
        <begin position="31"/>
        <end position="49"/>
    </location>
</feature>
<dbReference type="InterPro" id="IPR036866">
    <property type="entry name" value="RibonucZ/Hydroxyglut_hydro"/>
</dbReference>
<evidence type="ECO:0000259" key="2">
    <source>
        <dbReference type="Pfam" id="PF12706"/>
    </source>
</evidence>
<dbReference type="PANTHER" id="PTHR15032">
    <property type="entry name" value="N-ACYL-PHOSPHATIDYLETHANOLAMINE-HYDROLYZING PHOSPHOLIPASE D"/>
    <property type="match status" value="1"/>
</dbReference>
<dbReference type="Pfam" id="PF12706">
    <property type="entry name" value="Lactamase_B_2"/>
    <property type="match status" value="1"/>
</dbReference>
<dbReference type="Proteomes" id="UP000503540">
    <property type="component" value="Chromosome"/>
</dbReference>
<dbReference type="InterPro" id="IPR001279">
    <property type="entry name" value="Metallo-B-lactamas"/>
</dbReference>
<reference evidence="3 4" key="1">
    <citation type="journal article" date="2019" name="ACS Chem. Biol.">
        <title>Identification and Mobilization of a Cryptic Antibiotic Biosynthesis Gene Locus from a Human-Pathogenic Nocardia Isolate.</title>
        <authorList>
            <person name="Herisse M."/>
            <person name="Ishida K."/>
            <person name="Porter J.L."/>
            <person name="Howden B."/>
            <person name="Hertweck C."/>
            <person name="Stinear T.P."/>
            <person name="Pidot S.J."/>
        </authorList>
    </citation>
    <scope>NUCLEOTIDE SEQUENCE [LARGE SCALE GENOMIC DNA]</scope>
    <source>
        <strain evidence="3 4">AUSMDU00012717</strain>
    </source>
</reference>
<keyword evidence="4" id="KW-1185">Reference proteome</keyword>
<dbReference type="KEGG" id="nah:F5544_03775"/>
<dbReference type="SUPFAM" id="SSF56281">
    <property type="entry name" value="Metallo-hydrolase/oxidoreductase"/>
    <property type="match status" value="1"/>
</dbReference>
<dbReference type="Gene3D" id="3.60.15.10">
    <property type="entry name" value="Ribonuclease Z/Hydroxyacylglutathione hydrolase-like"/>
    <property type="match status" value="1"/>
</dbReference>
<sequence length="405" mass="43828">MDERGRAGGPSGPAGEARGEVCGAMMKLRKVIGYAMGGLGLVWVVRAAWGIPSAIGASISAIQPYATGAVNYRNRQFHNTEPSTQLAAGSAPSLLYSLLTQRNIGRPKGVIPLHTPEAPDQPADLAVTWYGHATALVEVDGYRVLTDPVWSERVSPSMLVGPARMHPVPTPLSALPPVDAILISHDHYDHLDRETVRELLRRQDAPFLVPIGIGAHLRHWGVPEQRIVELDWGGSISLSALDRQRGSGDLTITCTEARHFSGRGLTRNTTLWASWSIVGPAKRVYFGGDTGYTKAFAKAGAALGPFDLTLLPIGAYDDRWPDVHMNPEEAVRAHADLCIGEAGYGHLVPIHWATFNLAFHGWSEPVRRMVAAAESAGTRVAVPMPGERVVPNGLPRRESWWEDVG</sequence>
<protein>
    <recommendedName>
        <fullName evidence="2">Metallo-beta-lactamase domain-containing protein</fullName>
    </recommendedName>
</protein>